<protein>
    <recommendedName>
        <fullName evidence="4">TonB C-terminal domain-containing protein</fullName>
    </recommendedName>
</protein>
<name>A0ABV5CGN6_9SPHI</name>
<evidence type="ECO:0008006" key="4">
    <source>
        <dbReference type="Google" id="ProtNLM"/>
    </source>
</evidence>
<dbReference type="EMBL" id="JBBVGT010000003">
    <property type="protein sequence ID" value="MFB5946720.1"/>
    <property type="molecule type" value="Genomic_DNA"/>
</dbReference>
<evidence type="ECO:0000256" key="1">
    <source>
        <dbReference type="SAM" id="SignalP"/>
    </source>
</evidence>
<keyword evidence="3" id="KW-1185">Reference proteome</keyword>
<dbReference type="RefSeq" id="WP_375558249.1">
    <property type="nucleotide sequence ID" value="NZ_JBBVGT010000003.1"/>
</dbReference>
<evidence type="ECO:0000313" key="2">
    <source>
        <dbReference type="EMBL" id="MFB5946720.1"/>
    </source>
</evidence>
<dbReference type="Proteomes" id="UP001580928">
    <property type="component" value="Unassembled WGS sequence"/>
</dbReference>
<accession>A0ABV5CGN6</accession>
<proteinExistence type="predicted"/>
<sequence length="260" mass="29639">MKNLLMILFMLPTFVFGQQFLWSTTNDGELKDKNINNISVDAVLDKVLSYYDFYNYYHDMTGFTIDGLKEFIETDPKAAKSIQWKPTMKFDKPTAFAFKGNDGYGSYVIVMLMQQENVDLLMFSNDIGQGVESTNYGHREKFISWFHSFWRYGEISYTSEGGDPLLADYGYATTRLENRRFIVAPKIEDDGEFSGKVAVEIRVDREGKVLSARAGVRGTTISDNALYERCERAVLGAQLNQVEMAPSIQTGVIVFNFKLK</sequence>
<organism evidence="2 3">
    <name type="scientific">Albibacterium profundi</name>
    <dbReference type="NCBI Taxonomy" id="3134906"/>
    <lineage>
        <taxon>Bacteria</taxon>
        <taxon>Pseudomonadati</taxon>
        <taxon>Bacteroidota</taxon>
        <taxon>Sphingobacteriia</taxon>
        <taxon>Sphingobacteriales</taxon>
        <taxon>Sphingobacteriaceae</taxon>
        <taxon>Albibacterium</taxon>
    </lineage>
</organism>
<evidence type="ECO:0000313" key="3">
    <source>
        <dbReference type="Proteomes" id="UP001580928"/>
    </source>
</evidence>
<reference evidence="2 3" key="1">
    <citation type="submission" date="2024-04" db="EMBL/GenBank/DDBJ databases">
        <title>Albibacterium profundi sp. nov., isolated from sediment of the Challenger Deep of Mariana Trench.</title>
        <authorList>
            <person name="Wang Y."/>
        </authorList>
    </citation>
    <scope>NUCLEOTIDE SEQUENCE [LARGE SCALE GENOMIC DNA]</scope>
    <source>
        <strain evidence="2 3">RHL897</strain>
    </source>
</reference>
<feature type="chain" id="PRO_5047223432" description="TonB C-terminal domain-containing protein" evidence="1">
    <location>
        <begin position="18"/>
        <end position="260"/>
    </location>
</feature>
<comment type="caution">
    <text evidence="2">The sequence shown here is derived from an EMBL/GenBank/DDBJ whole genome shotgun (WGS) entry which is preliminary data.</text>
</comment>
<keyword evidence="1" id="KW-0732">Signal</keyword>
<gene>
    <name evidence="2" type="ORF">WKR92_12875</name>
</gene>
<feature type="signal peptide" evidence="1">
    <location>
        <begin position="1"/>
        <end position="17"/>
    </location>
</feature>